<dbReference type="InterPro" id="IPR037257">
    <property type="entry name" value="T2SS_E_N_sf"/>
</dbReference>
<keyword evidence="4" id="KW-0547">Nucleotide-binding</keyword>
<accession>A0A6L5QFH8</accession>
<dbReference type="SUPFAM" id="SSF160246">
    <property type="entry name" value="EspE N-terminal domain-like"/>
    <property type="match status" value="1"/>
</dbReference>
<keyword evidence="8" id="KW-1185">Reference proteome</keyword>
<keyword evidence="5" id="KW-0067">ATP-binding</keyword>
<comment type="similarity">
    <text evidence="2">Belongs to the GSP E family.</text>
</comment>
<dbReference type="GO" id="GO:0005524">
    <property type="term" value="F:ATP binding"/>
    <property type="evidence" value="ECO:0007669"/>
    <property type="project" value="UniProtKB-KW"/>
</dbReference>
<dbReference type="FunFam" id="3.40.50.300:FF:000398">
    <property type="entry name" value="Type IV pilus assembly ATPase PilB"/>
    <property type="match status" value="1"/>
</dbReference>
<dbReference type="GO" id="GO:0005886">
    <property type="term" value="C:plasma membrane"/>
    <property type="evidence" value="ECO:0007669"/>
    <property type="project" value="TreeGrafter"/>
</dbReference>
<dbReference type="PANTHER" id="PTHR30258">
    <property type="entry name" value="TYPE II SECRETION SYSTEM PROTEIN GSPE-RELATED"/>
    <property type="match status" value="1"/>
</dbReference>
<dbReference type="Gene3D" id="3.30.300.160">
    <property type="entry name" value="Type II secretion system, protein E, N-terminal domain"/>
    <property type="match status" value="1"/>
</dbReference>
<dbReference type="NCBIfam" id="TIGR02538">
    <property type="entry name" value="type_IV_pilB"/>
    <property type="match status" value="1"/>
</dbReference>
<dbReference type="FunFam" id="3.30.450.90:FF:000001">
    <property type="entry name" value="Type II secretion system ATPase GspE"/>
    <property type="match status" value="1"/>
</dbReference>
<feature type="domain" description="Bacterial type II secretion system protein E" evidence="6">
    <location>
        <begin position="397"/>
        <end position="411"/>
    </location>
</feature>
<dbReference type="InterPro" id="IPR027417">
    <property type="entry name" value="P-loop_NTPase"/>
</dbReference>
<dbReference type="RefSeq" id="WP_154362372.1">
    <property type="nucleotide sequence ID" value="NZ_WKJM01000005.1"/>
</dbReference>
<evidence type="ECO:0000256" key="1">
    <source>
        <dbReference type="ARBA" id="ARBA00004496"/>
    </source>
</evidence>
<comment type="caution">
    <text evidence="7">The sequence shown here is derived from an EMBL/GenBank/DDBJ whole genome shotgun (WGS) entry which is preliminary data.</text>
</comment>
<dbReference type="Proteomes" id="UP000481037">
    <property type="component" value="Unassembled WGS sequence"/>
</dbReference>
<dbReference type="GO" id="GO:0009297">
    <property type="term" value="P:pilus assembly"/>
    <property type="evidence" value="ECO:0007669"/>
    <property type="project" value="InterPro"/>
</dbReference>
<organism evidence="7 8">
    <name type="scientific">Duganella alba</name>
    <dbReference type="NCBI Taxonomy" id="2666081"/>
    <lineage>
        <taxon>Bacteria</taxon>
        <taxon>Pseudomonadati</taxon>
        <taxon>Pseudomonadota</taxon>
        <taxon>Betaproteobacteria</taxon>
        <taxon>Burkholderiales</taxon>
        <taxon>Oxalobacteraceae</taxon>
        <taxon>Telluria group</taxon>
        <taxon>Duganella</taxon>
    </lineage>
</organism>
<dbReference type="InterPro" id="IPR013374">
    <property type="entry name" value="ATPase_typ4_pilus-assembl_PilB"/>
</dbReference>
<dbReference type="InterPro" id="IPR001482">
    <property type="entry name" value="T2SS/T4SS_dom"/>
</dbReference>
<evidence type="ECO:0000256" key="3">
    <source>
        <dbReference type="ARBA" id="ARBA00022490"/>
    </source>
</evidence>
<dbReference type="PROSITE" id="PS00662">
    <property type="entry name" value="T2SP_E"/>
    <property type="match status" value="1"/>
</dbReference>
<dbReference type="Gene3D" id="3.40.50.300">
    <property type="entry name" value="P-loop containing nucleotide triphosphate hydrolases"/>
    <property type="match status" value="1"/>
</dbReference>
<proteinExistence type="inferred from homology"/>
<keyword evidence="3" id="KW-0963">Cytoplasm</keyword>
<dbReference type="SUPFAM" id="SSF52540">
    <property type="entry name" value="P-loop containing nucleoside triphosphate hydrolases"/>
    <property type="match status" value="1"/>
</dbReference>
<dbReference type="EMBL" id="WKJM01000005">
    <property type="protein sequence ID" value="MRX07851.1"/>
    <property type="molecule type" value="Genomic_DNA"/>
</dbReference>
<reference evidence="7 8" key="1">
    <citation type="submission" date="2019-11" db="EMBL/GenBank/DDBJ databases">
        <title>Novel species isolated from a subtropical stream in China.</title>
        <authorList>
            <person name="Lu H."/>
        </authorList>
    </citation>
    <scope>NUCLEOTIDE SEQUENCE [LARGE SCALE GENOMIC DNA]</scope>
    <source>
        <strain evidence="7 8">FT25W</strain>
    </source>
</reference>
<evidence type="ECO:0000313" key="8">
    <source>
        <dbReference type="Proteomes" id="UP000481037"/>
    </source>
</evidence>
<dbReference type="CDD" id="cd01129">
    <property type="entry name" value="PulE-GspE-like"/>
    <property type="match status" value="1"/>
</dbReference>
<dbReference type="AlphaFoldDB" id="A0A6L5QFH8"/>
<evidence type="ECO:0000256" key="4">
    <source>
        <dbReference type="ARBA" id="ARBA00022741"/>
    </source>
</evidence>
<sequence length="579" mass="62186">MAAVLPNAVPGAPMPGLARALMQAGRLSALQAETLQKKSVAEKLAFIDVLLSSGAIESKALAAFCAETFAYPLMDVNALNIDALPAKIIDNKLMQTQRVVALAKRGNKMSVAISDPTNTQALDQIKFQTESTVEPVIVPHDALLQLLARINKSSEQSISDLAGDDADIQFAEEEQPSAASAAAAADAANEVEDAPVVRFLNKMLMDAVNLGASDLHFEPFEKFYRVRFRVDGVLLEHAQPPISIKEKLVSRIKVLAKLDISEKRVPQDGRMRLIVSPTKTIDLRISTLPTLFGEKTVMRILDATQAQMGIDSLGYDPDQKELLLDAIQRPYGMVLVTGPTGSGKTVSLYTCLNILNKPGINISTAEDPAEINLPGVNQVNVNDKAGLTFPVALKSFLRQDPDIIMVGEIRDLETADIAIKAAQTGHMVFSTLHTNDAPSTLTRLMNMGVAPFNIASSVILITAQRLARRLCSCKQPVDIAPELLLKAGFKPEELDGSWKPYGPVGCERCNGGGYKGRVGIYQIMPITPAIESLILASGNAMQIAAQSEAEGVKSLRQSGLVKVKGGLTSLEEVLGCTNE</sequence>
<evidence type="ECO:0000259" key="6">
    <source>
        <dbReference type="PROSITE" id="PS00662"/>
    </source>
</evidence>
<evidence type="ECO:0000256" key="2">
    <source>
        <dbReference type="ARBA" id="ARBA00006611"/>
    </source>
</evidence>
<dbReference type="Pfam" id="PF00437">
    <property type="entry name" value="T2SSE"/>
    <property type="match status" value="1"/>
</dbReference>
<dbReference type="Pfam" id="PF05157">
    <property type="entry name" value="MshEN"/>
    <property type="match status" value="1"/>
</dbReference>
<dbReference type="Gene3D" id="3.30.450.90">
    <property type="match status" value="1"/>
</dbReference>
<protein>
    <submittedName>
        <fullName evidence="7">Type IV-A pilus assembly ATPase PilB</fullName>
    </submittedName>
</protein>
<dbReference type="GO" id="GO:0005737">
    <property type="term" value="C:cytoplasm"/>
    <property type="evidence" value="ECO:0007669"/>
    <property type="project" value="UniProtKB-SubCell"/>
</dbReference>
<gene>
    <name evidence="7" type="primary">pilB</name>
    <name evidence="7" type="ORF">GJ697_08415</name>
</gene>
<dbReference type="PANTHER" id="PTHR30258:SF1">
    <property type="entry name" value="PROTEIN TRANSPORT PROTEIN HOFB HOMOLOG"/>
    <property type="match status" value="1"/>
</dbReference>
<comment type="subcellular location">
    <subcellularLocation>
        <location evidence="1">Cytoplasm</location>
    </subcellularLocation>
</comment>
<dbReference type="GO" id="GO:0016887">
    <property type="term" value="F:ATP hydrolysis activity"/>
    <property type="evidence" value="ECO:0007669"/>
    <property type="project" value="InterPro"/>
</dbReference>
<evidence type="ECO:0000256" key="5">
    <source>
        <dbReference type="ARBA" id="ARBA00022840"/>
    </source>
</evidence>
<evidence type="ECO:0000313" key="7">
    <source>
        <dbReference type="EMBL" id="MRX07851.1"/>
    </source>
</evidence>
<dbReference type="InterPro" id="IPR007831">
    <property type="entry name" value="T2SS_GspE_N"/>
</dbReference>
<name>A0A6L5QFH8_9BURK</name>